<feature type="binding site" evidence="8">
    <location>
        <position position="198"/>
    </location>
    <ligand>
        <name>Mn(2+)</name>
        <dbReference type="ChEBI" id="CHEBI:29035"/>
        <label>2</label>
    </ligand>
</feature>
<proteinExistence type="inferred from homology"/>
<dbReference type="PROSITE" id="PS00759">
    <property type="entry name" value="ARGE_DAPE_CPG2_2"/>
    <property type="match status" value="1"/>
</dbReference>
<comment type="similarity">
    <text evidence="1">Belongs to the peptidase M20A family.</text>
</comment>
<evidence type="ECO:0000256" key="3">
    <source>
        <dbReference type="ARBA" id="ARBA00022723"/>
    </source>
</evidence>
<dbReference type="InterPro" id="IPR051458">
    <property type="entry name" value="Cyt/Met_Dipeptidase"/>
</dbReference>
<evidence type="ECO:0000256" key="4">
    <source>
        <dbReference type="ARBA" id="ARBA00022801"/>
    </source>
</evidence>
<dbReference type="PANTHER" id="PTHR43270:SF4">
    <property type="entry name" value="CARNOSINE DIPEPTIDASE 2, ISOFORM A"/>
    <property type="match status" value="1"/>
</dbReference>
<feature type="binding site" evidence="7">
    <location>
        <position position="334"/>
    </location>
    <ligand>
        <name>substrate</name>
        <note>ligand shared between homodimeric partners</note>
    </ligand>
</feature>
<dbReference type="PANTHER" id="PTHR43270">
    <property type="entry name" value="BETA-ALA-HIS DIPEPTIDASE"/>
    <property type="match status" value="1"/>
</dbReference>
<feature type="binding site" description="in other chain" evidence="7">
    <location>
        <position position="421"/>
    </location>
    <ligand>
        <name>substrate</name>
        <note>ligand shared between homodimeric partners</note>
    </ligand>
</feature>
<keyword evidence="3 8" id="KW-0479">Metal-binding</keyword>
<evidence type="ECO:0000256" key="5">
    <source>
        <dbReference type="ARBA" id="ARBA00023049"/>
    </source>
</evidence>
<dbReference type="GO" id="GO:0046872">
    <property type="term" value="F:metal ion binding"/>
    <property type="evidence" value="ECO:0007669"/>
    <property type="project" value="UniProtKB-KW"/>
</dbReference>
<gene>
    <name evidence="11" type="ORF">PPYR_10786</name>
</gene>
<feature type="active site" evidence="6">
    <location>
        <position position="104"/>
    </location>
</feature>
<feature type="binding site" evidence="8">
    <location>
        <position position="449"/>
    </location>
    <ligand>
        <name>Mn(2+)</name>
        <dbReference type="ChEBI" id="CHEBI:29035"/>
        <label>1</label>
    </ligand>
</feature>
<dbReference type="SUPFAM" id="SSF53187">
    <property type="entry name" value="Zn-dependent exopeptidases"/>
    <property type="match status" value="1"/>
</dbReference>
<dbReference type="InterPro" id="IPR011650">
    <property type="entry name" value="Peptidase_M20_dimer"/>
</dbReference>
<comment type="caution">
    <text evidence="11">The sequence shown here is derived from an EMBL/GenBank/DDBJ whole genome shotgun (WGS) entry which is preliminary data.</text>
</comment>
<dbReference type="GO" id="GO:0070573">
    <property type="term" value="F:metallodipeptidase activity"/>
    <property type="evidence" value="ECO:0007669"/>
    <property type="project" value="InterPro"/>
</dbReference>
<feature type="binding site" description="in other chain" evidence="7">
    <location>
        <position position="449"/>
    </location>
    <ligand>
        <name>substrate</name>
        <note>ligand shared between homodimeric partners</note>
    </ligand>
</feature>
<dbReference type="EMBL" id="VVIM01000007">
    <property type="protein sequence ID" value="KAB0796725.1"/>
    <property type="molecule type" value="Genomic_DNA"/>
</dbReference>
<keyword evidence="8" id="KW-0464">Manganese</keyword>
<evidence type="ECO:0000256" key="2">
    <source>
        <dbReference type="ARBA" id="ARBA00022670"/>
    </source>
</evidence>
<evidence type="ECO:0000256" key="8">
    <source>
        <dbReference type="PIRSR" id="PIRSR037242-3"/>
    </source>
</evidence>
<feature type="binding site" evidence="8">
    <location>
        <position position="102"/>
    </location>
    <ligand>
        <name>Mn(2+)</name>
        <dbReference type="ChEBI" id="CHEBI:29035"/>
        <label>2</label>
    </ligand>
</feature>
<dbReference type="Proteomes" id="UP000327044">
    <property type="component" value="Unassembled WGS sequence"/>
</dbReference>
<dbReference type="InterPro" id="IPR017153">
    <property type="entry name" value="CNDP/DUG1"/>
</dbReference>
<keyword evidence="12" id="KW-1185">Reference proteome</keyword>
<dbReference type="Pfam" id="PF07687">
    <property type="entry name" value="M20_dimer"/>
    <property type="match status" value="1"/>
</dbReference>
<feature type="active site" description="Proton acceptor" evidence="6">
    <location>
        <position position="169"/>
    </location>
</feature>
<dbReference type="PIRSF" id="PIRSF037242">
    <property type="entry name" value="CNDP_dipeptidase"/>
    <property type="match status" value="1"/>
</dbReference>
<evidence type="ECO:0000256" key="9">
    <source>
        <dbReference type="PIRSR" id="PIRSR037242-4"/>
    </source>
</evidence>
<feature type="binding site" evidence="8">
    <location>
        <position position="170"/>
    </location>
    <ligand>
        <name>Mn(2+)</name>
        <dbReference type="ChEBI" id="CHEBI:29035"/>
        <label>1</label>
    </ligand>
</feature>
<dbReference type="InterPro" id="IPR001261">
    <property type="entry name" value="ArgE/DapE_CS"/>
</dbReference>
<dbReference type="CDD" id="cd05676">
    <property type="entry name" value="M20_dipept_like_CNDP"/>
    <property type="match status" value="1"/>
</dbReference>
<dbReference type="AlphaFoldDB" id="A0A5N4AH95"/>
<feature type="binding site" description="in other chain" evidence="7">
    <location>
        <position position="198"/>
    </location>
    <ligand>
        <name>substrate</name>
        <note>ligand shared between homodimeric partners</note>
    </ligand>
</feature>
<evidence type="ECO:0000256" key="6">
    <source>
        <dbReference type="PIRSR" id="PIRSR037242-1"/>
    </source>
</evidence>
<dbReference type="InterPro" id="IPR002933">
    <property type="entry name" value="Peptidase_M20"/>
</dbReference>
<dbReference type="Pfam" id="PF01546">
    <property type="entry name" value="Peptidase_M20"/>
    <property type="match status" value="1"/>
</dbReference>
<reference evidence="11 12" key="1">
    <citation type="journal article" date="2018" name="Elife">
        <title>Firefly genomes illuminate parallel origins of bioluminescence in beetles.</title>
        <authorList>
            <person name="Fallon T.R."/>
            <person name="Lower S.E."/>
            <person name="Chang C.H."/>
            <person name="Bessho-Uehara M."/>
            <person name="Martin G.J."/>
            <person name="Bewick A.J."/>
            <person name="Behringer M."/>
            <person name="Debat H.J."/>
            <person name="Wong I."/>
            <person name="Day J.C."/>
            <person name="Suvorov A."/>
            <person name="Silva C.J."/>
            <person name="Stanger-Hall K.F."/>
            <person name="Hall D.W."/>
            <person name="Schmitz R.J."/>
            <person name="Nelson D.R."/>
            <person name="Lewis S.M."/>
            <person name="Shigenobu S."/>
            <person name="Bybee S.M."/>
            <person name="Larracuente A.M."/>
            <person name="Oba Y."/>
            <person name="Weng J.K."/>
        </authorList>
    </citation>
    <scope>NUCLEOTIDE SEQUENCE [LARGE SCALE GENOMIC DNA]</scope>
    <source>
        <strain evidence="11">1611_PpyrPB1</strain>
        <tissue evidence="11">Whole body</tissue>
    </source>
</reference>
<feature type="binding site" description="in other chain" evidence="7">
    <location>
        <position position="347"/>
    </location>
    <ligand>
        <name>substrate</name>
        <note>ligand shared between homodimeric partners</note>
    </ligand>
</feature>
<feature type="binding site" evidence="8">
    <location>
        <position position="135"/>
    </location>
    <ligand>
        <name>Mn(2+)</name>
        <dbReference type="ChEBI" id="CHEBI:29035"/>
        <label>2</label>
    </ligand>
</feature>
<feature type="binding site" evidence="8">
    <location>
        <position position="135"/>
    </location>
    <ligand>
        <name>Mn(2+)</name>
        <dbReference type="ChEBI" id="CHEBI:29035"/>
        <label>1</label>
    </ligand>
</feature>
<feature type="site" description="Important for catalytic activity" evidence="9">
    <location>
        <position position="231"/>
    </location>
</feature>
<keyword evidence="5" id="KW-0482">Metalloprotease</keyword>
<evidence type="ECO:0000313" key="11">
    <source>
        <dbReference type="EMBL" id="KAB0796725.1"/>
    </source>
</evidence>
<keyword evidence="2" id="KW-0645">Protease</keyword>
<sequence>MSLPAAYAELFKYIDSHSSEYIETLREAVAIQSVSASAERRQDTCRMVDWTAERLRNARCDVVIKDIGYEKLADGSEIPLPPVIFATLGSDKNKKTICIYGHLDVQPASVGDGWDSDPFTLTERDGKLYGRGATDDKGPVLCWIHAIEAYHAMGVEIPVNIKFVFESMEESASVGLEELLTQEKNTYFSDIDYVCVSDNYWVGTQTPSITYGLRGNCAFQVEVECAKQDLHSGVHGGTVHEAMADLIYLLDSLTDNEGNIPIPNFSKSVAPLTEEEKSLYDPITFDVNECRKTIGCNKLRHNEDKVQLLMHRWRYPALSIHGIEGAFSGSGSKTVIPKKVIGKFSIRIVPNQETDEVNEMVVAYLGDKWKERGSPNNFKVIVERSGKHWSEDPFHPHYTAAREATRHVYGVEPDLTREGGSIAIVADLKRVLQKNIVLLPVGTGDDGAHAENEKINIRNYIEGTKMFLAYMYEVAQI</sequence>
<comment type="cofactor">
    <cofactor evidence="8">
        <name>Mn(2+)</name>
        <dbReference type="ChEBI" id="CHEBI:29035"/>
    </cofactor>
    <text evidence="8">Binds 2 manganese ions per subunit.</text>
</comment>
<dbReference type="Gene3D" id="3.40.630.10">
    <property type="entry name" value="Zn peptidases"/>
    <property type="match status" value="1"/>
</dbReference>
<dbReference type="InParanoid" id="A0A5N4AH95"/>
<dbReference type="OrthoDB" id="7832001at2759"/>
<name>A0A5N4AH95_PHOPY</name>
<dbReference type="Gene3D" id="3.30.70.360">
    <property type="match status" value="1"/>
</dbReference>
<organism evidence="11 12">
    <name type="scientific">Photinus pyralis</name>
    <name type="common">Common eastern firefly</name>
    <name type="synonym">Lampyris pyralis</name>
    <dbReference type="NCBI Taxonomy" id="7054"/>
    <lineage>
        <taxon>Eukaryota</taxon>
        <taxon>Metazoa</taxon>
        <taxon>Ecdysozoa</taxon>
        <taxon>Arthropoda</taxon>
        <taxon>Hexapoda</taxon>
        <taxon>Insecta</taxon>
        <taxon>Pterygota</taxon>
        <taxon>Neoptera</taxon>
        <taxon>Endopterygota</taxon>
        <taxon>Coleoptera</taxon>
        <taxon>Polyphaga</taxon>
        <taxon>Elateriformia</taxon>
        <taxon>Elateroidea</taxon>
        <taxon>Lampyridae</taxon>
        <taxon>Lampyrinae</taxon>
        <taxon>Photinus</taxon>
    </lineage>
</organism>
<protein>
    <recommendedName>
        <fullName evidence="10">Peptidase M20 dimerisation domain-containing protein</fullName>
    </recommendedName>
</protein>
<feature type="binding site" evidence="7">
    <location>
        <position position="231"/>
    </location>
    <ligand>
        <name>substrate</name>
        <note>ligand shared between homodimeric partners</note>
    </ligand>
</feature>
<evidence type="ECO:0000256" key="1">
    <source>
        <dbReference type="ARBA" id="ARBA00006247"/>
    </source>
</evidence>
<evidence type="ECO:0000313" key="12">
    <source>
        <dbReference type="Proteomes" id="UP000327044"/>
    </source>
</evidence>
<accession>A0A5N4AH95</accession>
<feature type="domain" description="Peptidase M20 dimerisation" evidence="10">
    <location>
        <begin position="211"/>
        <end position="371"/>
    </location>
</feature>
<keyword evidence="4" id="KW-0378">Hydrolase</keyword>
<evidence type="ECO:0000256" key="7">
    <source>
        <dbReference type="PIRSR" id="PIRSR037242-2"/>
    </source>
</evidence>
<evidence type="ECO:0000259" key="10">
    <source>
        <dbReference type="Pfam" id="PF07687"/>
    </source>
</evidence>
<dbReference type="GO" id="GO:0006508">
    <property type="term" value="P:proteolysis"/>
    <property type="evidence" value="ECO:0007669"/>
    <property type="project" value="UniProtKB-KW"/>
</dbReference>